<name>A0ACA9P4N2_9GLOM</name>
<feature type="non-terminal residue" evidence="1">
    <location>
        <position position="1"/>
    </location>
</feature>
<dbReference type="Proteomes" id="UP000789366">
    <property type="component" value="Unassembled WGS sequence"/>
</dbReference>
<dbReference type="EMBL" id="CAJVPW010020984">
    <property type="protein sequence ID" value="CAG8691459.1"/>
    <property type="molecule type" value="Genomic_DNA"/>
</dbReference>
<comment type="caution">
    <text evidence="1">The sequence shown here is derived from an EMBL/GenBank/DDBJ whole genome shotgun (WGS) entry which is preliminary data.</text>
</comment>
<proteinExistence type="predicted"/>
<reference evidence="1" key="1">
    <citation type="submission" date="2021-06" db="EMBL/GenBank/DDBJ databases">
        <authorList>
            <person name="Kallberg Y."/>
            <person name="Tangrot J."/>
            <person name="Rosling A."/>
        </authorList>
    </citation>
    <scope>NUCLEOTIDE SEQUENCE</scope>
    <source>
        <strain evidence="1">28 12/20/2015</strain>
    </source>
</reference>
<organism evidence="1 2">
    <name type="scientific">Cetraspora pellucida</name>
    <dbReference type="NCBI Taxonomy" id="1433469"/>
    <lineage>
        <taxon>Eukaryota</taxon>
        <taxon>Fungi</taxon>
        <taxon>Fungi incertae sedis</taxon>
        <taxon>Mucoromycota</taxon>
        <taxon>Glomeromycotina</taxon>
        <taxon>Glomeromycetes</taxon>
        <taxon>Diversisporales</taxon>
        <taxon>Gigasporaceae</taxon>
        <taxon>Cetraspora</taxon>
    </lineage>
</organism>
<sequence>EINEIGFLRISTCYMQGIKRLNAIYRQEILKIEERIVKGRREHNVNTYKLSNLLIHTDKKRKISTDSDSKTITNDNEKTPSTKRIRRSTSSKAKEILSQLLIHKSFAEDDQLLYEVLRELQDIELGWDKERVITYWRNHHNK</sequence>
<keyword evidence="2" id="KW-1185">Reference proteome</keyword>
<protein>
    <submittedName>
        <fullName evidence="1">5551_t:CDS:1</fullName>
    </submittedName>
</protein>
<accession>A0ACA9P4N2</accession>
<evidence type="ECO:0000313" key="2">
    <source>
        <dbReference type="Proteomes" id="UP000789366"/>
    </source>
</evidence>
<gene>
    <name evidence="1" type="ORF">SPELUC_LOCUS10776</name>
</gene>
<evidence type="ECO:0000313" key="1">
    <source>
        <dbReference type="EMBL" id="CAG8691459.1"/>
    </source>
</evidence>